<dbReference type="SUPFAM" id="SSF50630">
    <property type="entry name" value="Acid proteases"/>
    <property type="match status" value="1"/>
</dbReference>
<accession>H8L022</accession>
<dbReference type="Proteomes" id="UP000005234">
    <property type="component" value="Chromosome"/>
</dbReference>
<sequence length="527" mass="57607">MNIVRKLVPWLGLFVGGLTCTASCVETIPTSADHQGAGAIAEAMLAQSKVAMGGWAWDKICRIKVQEDVHVAQLAGTMEYLTDLCAKRMAGSAHVGPFQQAMGYDGQSYWHSSNGNHLVVHKPPTPSEVTQLYQNFSAWWYPKRWPAKIVAAGRVSRQGKTFDIIHIIPKGGVALDLWIDAKSHLIAQLVTTEDKDKITTQWDDYRDVQGIQLPFRTLSIPSGQQARQLSQVIQVHLNTSVTQKNFDTPVLHTALSLPAGADQVSLPFEFEHGYIYLPVTIQGQHFRFMLDSGGTNVLSERVTKELGLASQGQATGMGLGSGHVAQAFTTVKHISLGHQLSFDNQTFAVQPMLDADGAIGGLELFNGYVASIDYAARKVILIRSAAFHPDPTAIRLPLHDVHQLPAVWASVGGIGGWFVLDTGFNDLMDLLAPFSREHNLYRLFHAEQGKGKIHGYDGVIQDLVAHNQPFELGPIHAQLPEFTLGTDTKGMNGMEGVAGFIGSGVLKHLVTTFDDSDQVVYLKPSRY</sequence>
<dbReference type="KEGG" id="fau:Fraau_1830"/>
<dbReference type="Pfam" id="PF13650">
    <property type="entry name" value="Asp_protease_2"/>
    <property type="match status" value="1"/>
</dbReference>
<dbReference type="Gene3D" id="2.40.70.10">
    <property type="entry name" value="Acid Proteases"/>
    <property type="match status" value="1"/>
</dbReference>
<name>H8L022_FRAAD</name>
<dbReference type="EMBL" id="CP003350">
    <property type="protein sequence ID" value="AFC86234.1"/>
    <property type="molecule type" value="Genomic_DNA"/>
</dbReference>
<dbReference type="STRING" id="767434.Fraau_1830"/>
<dbReference type="AlphaFoldDB" id="H8L022"/>
<protein>
    <recommendedName>
        <fullName evidence="3">Aspartyl protease</fullName>
    </recommendedName>
</protein>
<reference evidence="1" key="1">
    <citation type="submission" date="2012-02" db="EMBL/GenBank/DDBJ databases">
        <title>The complete genome of Frateuria aurantia DSM 6220.</title>
        <authorList>
            <consortium name="US DOE Joint Genome Institute (JGI-PGF)"/>
            <person name="Lucas S."/>
            <person name="Copeland A."/>
            <person name="Lapidus A."/>
            <person name="Glavina del Rio T."/>
            <person name="Dalin E."/>
            <person name="Tice H."/>
            <person name="Bruce D."/>
            <person name="Goodwin L."/>
            <person name="Pitluck S."/>
            <person name="Peters L."/>
            <person name="Ovchinnikova G."/>
            <person name="Teshima H."/>
            <person name="Kyrpides N."/>
            <person name="Mavromatis K."/>
            <person name="Ivanova N."/>
            <person name="Brettin T."/>
            <person name="Detter J.C."/>
            <person name="Han C."/>
            <person name="Larimer F."/>
            <person name="Land M."/>
            <person name="Hauser L."/>
            <person name="Markowitz V."/>
            <person name="Cheng J.-F."/>
            <person name="Hugenholtz P."/>
            <person name="Woyke T."/>
            <person name="Wu D."/>
            <person name="Brambilla E."/>
            <person name="Klenk H.-P."/>
            <person name="Eisen J.A."/>
        </authorList>
    </citation>
    <scope>NUCLEOTIDE SEQUENCE</scope>
    <source>
        <strain evidence="1">DSM 6220</strain>
    </source>
</reference>
<organism evidence="1 2">
    <name type="scientific">Frateuria aurantia (strain ATCC 33424 / DSM 6220 / KCTC 2777 / LMG 1558 / NBRC 3245 / NCIMB 13370)</name>
    <name type="common">Acetobacter aurantius</name>
    <dbReference type="NCBI Taxonomy" id="767434"/>
    <lineage>
        <taxon>Bacteria</taxon>
        <taxon>Pseudomonadati</taxon>
        <taxon>Pseudomonadota</taxon>
        <taxon>Gammaproteobacteria</taxon>
        <taxon>Lysobacterales</taxon>
        <taxon>Rhodanobacteraceae</taxon>
        <taxon>Frateuria</taxon>
    </lineage>
</organism>
<keyword evidence="2" id="KW-1185">Reference proteome</keyword>
<evidence type="ECO:0008006" key="3">
    <source>
        <dbReference type="Google" id="ProtNLM"/>
    </source>
</evidence>
<dbReference type="HOGENOM" id="CLU_468178_0_0_6"/>
<dbReference type="CDD" id="cd05483">
    <property type="entry name" value="retropepsin_like_bacteria"/>
    <property type="match status" value="1"/>
</dbReference>
<dbReference type="InterPro" id="IPR034122">
    <property type="entry name" value="Retropepsin-like_bacterial"/>
</dbReference>
<gene>
    <name evidence="1" type="ordered locus">Fraau_1830</name>
</gene>
<dbReference type="OrthoDB" id="198130at2"/>
<proteinExistence type="predicted"/>
<evidence type="ECO:0000313" key="2">
    <source>
        <dbReference type="Proteomes" id="UP000005234"/>
    </source>
</evidence>
<dbReference type="InterPro" id="IPR021109">
    <property type="entry name" value="Peptidase_aspartic_dom_sf"/>
</dbReference>
<evidence type="ECO:0000313" key="1">
    <source>
        <dbReference type="EMBL" id="AFC86234.1"/>
    </source>
</evidence>
<dbReference type="eggNOG" id="COG0793">
    <property type="taxonomic scope" value="Bacteria"/>
</dbReference>